<keyword evidence="9" id="KW-1185">Reference proteome</keyword>
<dbReference type="RefSeq" id="WP_277577584.1">
    <property type="nucleotide sequence ID" value="NZ_JANRMI010000002.1"/>
</dbReference>
<feature type="domain" description="ComEC/Rec2-related protein" evidence="7">
    <location>
        <begin position="58"/>
        <end position="286"/>
    </location>
</feature>
<feature type="transmembrane region" description="Helical" evidence="6">
    <location>
        <begin position="184"/>
        <end position="205"/>
    </location>
</feature>
<feature type="transmembrane region" description="Helical" evidence="6">
    <location>
        <begin position="134"/>
        <end position="153"/>
    </location>
</feature>
<dbReference type="EMBL" id="JANRMI010000002">
    <property type="protein sequence ID" value="MDG0816106.1"/>
    <property type="molecule type" value="Genomic_DNA"/>
</dbReference>
<dbReference type="PANTHER" id="PTHR30619">
    <property type="entry name" value="DNA INTERNALIZATION/COMPETENCE PROTEIN COMEC/REC2"/>
    <property type="match status" value="1"/>
</dbReference>
<evidence type="ECO:0000259" key="7">
    <source>
        <dbReference type="Pfam" id="PF03772"/>
    </source>
</evidence>
<evidence type="ECO:0000256" key="2">
    <source>
        <dbReference type="ARBA" id="ARBA00022475"/>
    </source>
</evidence>
<keyword evidence="3 6" id="KW-0812">Transmembrane</keyword>
<keyword evidence="5 6" id="KW-0472">Membrane</keyword>
<dbReference type="PANTHER" id="PTHR30619:SF7">
    <property type="entry name" value="BETA-LACTAMASE DOMAIN PROTEIN"/>
    <property type="match status" value="1"/>
</dbReference>
<sequence>MIILLFLALTLSNSFSHSLLKNTSEVAAIFHQKCVQTLPTESVNRKILSSLLCGENITDTELKDKLIKTSLIHIFVISGSHLILLDELLSILRIPVFVRFLFLSFYSLAVGWQPPAVRALVALGARILFQRWSWKFPVDFAVLIAGCITLALFPEWWNSLSLVMSWCAALALCWVSVLKVRNKFSALLLSQLAIFLFMSAPLWGLGALHPLSLLYNLLLAPVVAFVLLPLAFFAVLIHPLLTVFDFVMKGFEAILKFAAEPITITAGTSPSIGLLWGWVFAWHIFFHLLRLRLYQGRDLSR</sequence>
<organism evidence="8 9">
    <name type="scientific">Bdellovibrio svalbardensis</name>
    <dbReference type="NCBI Taxonomy" id="2972972"/>
    <lineage>
        <taxon>Bacteria</taxon>
        <taxon>Pseudomonadati</taxon>
        <taxon>Bdellovibrionota</taxon>
        <taxon>Bdellovibrionia</taxon>
        <taxon>Bdellovibrionales</taxon>
        <taxon>Pseudobdellovibrionaceae</taxon>
        <taxon>Bdellovibrio</taxon>
    </lineage>
</organism>
<comment type="subcellular location">
    <subcellularLocation>
        <location evidence="1">Cell membrane</location>
        <topology evidence="1">Multi-pass membrane protein</topology>
    </subcellularLocation>
</comment>
<evidence type="ECO:0000256" key="1">
    <source>
        <dbReference type="ARBA" id="ARBA00004651"/>
    </source>
</evidence>
<evidence type="ECO:0000256" key="6">
    <source>
        <dbReference type="SAM" id="Phobius"/>
    </source>
</evidence>
<dbReference type="Proteomes" id="UP001152321">
    <property type="component" value="Unassembled WGS sequence"/>
</dbReference>
<accession>A0ABT6DJT0</accession>
<keyword evidence="2" id="KW-1003">Cell membrane</keyword>
<dbReference type="InterPro" id="IPR052159">
    <property type="entry name" value="Competence_DNA_uptake"/>
</dbReference>
<evidence type="ECO:0000313" key="9">
    <source>
        <dbReference type="Proteomes" id="UP001152321"/>
    </source>
</evidence>
<evidence type="ECO:0000256" key="3">
    <source>
        <dbReference type="ARBA" id="ARBA00022692"/>
    </source>
</evidence>
<dbReference type="Pfam" id="PF03772">
    <property type="entry name" value="Competence"/>
    <property type="match status" value="1"/>
</dbReference>
<keyword evidence="4 6" id="KW-1133">Transmembrane helix</keyword>
<feature type="transmembrane region" description="Helical" evidence="6">
    <location>
        <begin position="160"/>
        <end position="178"/>
    </location>
</feature>
<gene>
    <name evidence="8" type="ORF">NWE73_07010</name>
</gene>
<feature type="transmembrane region" description="Helical" evidence="6">
    <location>
        <begin position="96"/>
        <end position="114"/>
    </location>
</feature>
<feature type="transmembrane region" description="Helical" evidence="6">
    <location>
        <begin position="275"/>
        <end position="293"/>
    </location>
</feature>
<protein>
    <submittedName>
        <fullName evidence="8">ComEC/Rec2 family competence protein</fullName>
    </submittedName>
</protein>
<feature type="transmembrane region" description="Helical" evidence="6">
    <location>
        <begin position="217"/>
        <end position="241"/>
    </location>
</feature>
<dbReference type="InterPro" id="IPR004477">
    <property type="entry name" value="ComEC_N"/>
</dbReference>
<evidence type="ECO:0000256" key="5">
    <source>
        <dbReference type="ARBA" id="ARBA00023136"/>
    </source>
</evidence>
<reference evidence="8" key="1">
    <citation type="submission" date="2022-08" db="EMBL/GenBank/DDBJ databases">
        <title>Novel Bdellovibrio Species Isolated from Svalbard: Designation Bdellovibrio svalbardensis.</title>
        <authorList>
            <person name="Mitchell R.J."/>
            <person name="Choi S.Y."/>
        </authorList>
    </citation>
    <scope>NUCLEOTIDE SEQUENCE</scope>
    <source>
        <strain evidence="8">PAP01</strain>
    </source>
</reference>
<comment type="caution">
    <text evidence="8">The sequence shown here is derived from an EMBL/GenBank/DDBJ whole genome shotgun (WGS) entry which is preliminary data.</text>
</comment>
<dbReference type="NCBIfam" id="TIGR00360">
    <property type="entry name" value="ComEC_N-term"/>
    <property type="match status" value="1"/>
</dbReference>
<proteinExistence type="predicted"/>
<name>A0ABT6DJT0_9BACT</name>
<evidence type="ECO:0000256" key="4">
    <source>
        <dbReference type="ARBA" id="ARBA00022989"/>
    </source>
</evidence>
<evidence type="ECO:0000313" key="8">
    <source>
        <dbReference type="EMBL" id="MDG0816106.1"/>
    </source>
</evidence>